<reference evidence="13" key="1">
    <citation type="submission" date="2018-04" db="EMBL/GenBank/DDBJ databases">
        <title>Complete genome of Antarctic heterotrophic bacterium Hymenobacter nivis.</title>
        <authorList>
            <person name="Terashima M."/>
        </authorList>
    </citation>
    <scope>NUCLEOTIDE SEQUENCE [LARGE SCALE GENOMIC DNA]</scope>
    <source>
        <strain evidence="13">NBRC 111535</strain>
    </source>
</reference>
<evidence type="ECO:0000256" key="1">
    <source>
        <dbReference type="ARBA" id="ARBA00004383"/>
    </source>
</evidence>
<evidence type="ECO:0000256" key="6">
    <source>
        <dbReference type="ARBA" id="ARBA00022692"/>
    </source>
</evidence>
<dbReference type="PANTHER" id="PTHR33446:SF2">
    <property type="entry name" value="PROTEIN TONB"/>
    <property type="match status" value="1"/>
</dbReference>
<dbReference type="Proteomes" id="UP000245999">
    <property type="component" value="Chromosome"/>
</dbReference>
<feature type="signal peptide" evidence="10">
    <location>
        <begin position="1"/>
        <end position="22"/>
    </location>
</feature>
<keyword evidence="3" id="KW-0813">Transport</keyword>
<dbReference type="SUPFAM" id="SSF74653">
    <property type="entry name" value="TolA/TonB C-terminal domain"/>
    <property type="match status" value="1"/>
</dbReference>
<dbReference type="KEGG" id="hnv:DDQ68_13390"/>
<dbReference type="EMBL" id="CP029145">
    <property type="protein sequence ID" value="AWM33690.1"/>
    <property type="molecule type" value="Genomic_DNA"/>
</dbReference>
<dbReference type="Pfam" id="PF03544">
    <property type="entry name" value="TonB_C"/>
    <property type="match status" value="1"/>
</dbReference>
<keyword evidence="9" id="KW-0472">Membrane</keyword>
<keyword evidence="6" id="KW-0812">Transmembrane</keyword>
<gene>
    <name evidence="12" type="ORF">DDQ68_13390</name>
</gene>
<comment type="similarity">
    <text evidence="2">Belongs to the TonB family.</text>
</comment>
<feature type="chain" id="PRO_5016354780" description="TonB C-terminal domain-containing protein" evidence="10">
    <location>
        <begin position="23"/>
        <end position="264"/>
    </location>
</feature>
<evidence type="ECO:0000256" key="7">
    <source>
        <dbReference type="ARBA" id="ARBA00022927"/>
    </source>
</evidence>
<organism evidence="12 13">
    <name type="scientific">Hymenobacter nivis</name>
    <dbReference type="NCBI Taxonomy" id="1850093"/>
    <lineage>
        <taxon>Bacteria</taxon>
        <taxon>Pseudomonadati</taxon>
        <taxon>Bacteroidota</taxon>
        <taxon>Cytophagia</taxon>
        <taxon>Cytophagales</taxon>
        <taxon>Hymenobacteraceae</taxon>
        <taxon>Hymenobacter</taxon>
    </lineage>
</organism>
<dbReference type="NCBIfam" id="TIGR01352">
    <property type="entry name" value="tonB_Cterm"/>
    <property type="match status" value="1"/>
</dbReference>
<keyword evidence="5" id="KW-0997">Cell inner membrane</keyword>
<keyword evidence="7" id="KW-0653">Protein transport</keyword>
<dbReference type="GO" id="GO:0055085">
    <property type="term" value="P:transmembrane transport"/>
    <property type="evidence" value="ECO:0007669"/>
    <property type="project" value="InterPro"/>
</dbReference>
<comment type="subcellular location">
    <subcellularLocation>
        <location evidence="1">Cell inner membrane</location>
        <topology evidence="1">Single-pass membrane protein</topology>
        <orientation evidence="1">Periplasmic side</orientation>
    </subcellularLocation>
</comment>
<feature type="domain" description="TonB C-terminal" evidence="11">
    <location>
        <begin position="169"/>
        <end position="264"/>
    </location>
</feature>
<name>A0A2Z3GY67_9BACT</name>
<dbReference type="Gene3D" id="3.30.1150.10">
    <property type="match status" value="1"/>
</dbReference>
<evidence type="ECO:0000256" key="9">
    <source>
        <dbReference type="ARBA" id="ARBA00023136"/>
    </source>
</evidence>
<evidence type="ECO:0000256" key="3">
    <source>
        <dbReference type="ARBA" id="ARBA00022448"/>
    </source>
</evidence>
<dbReference type="OrthoDB" id="1039448at2"/>
<dbReference type="GO" id="GO:0031992">
    <property type="term" value="F:energy transducer activity"/>
    <property type="evidence" value="ECO:0007669"/>
    <property type="project" value="TreeGrafter"/>
</dbReference>
<evidence type="ECO:0000256" key="4">
    <source>
        <dbReference type="ARBA" id="ARBA00022475"/>
    </source>
</evidence>
<dbReference type="AlphaFoldDB" id="A0A2Z3GY67"/>
<dbReference type="PANTHER" id="PTHR33446">
    <property type="entry name" value="PROTEIN TONB-RELATED"/>
    <property type="match status" value="1"/>
</dbReference>
<dbReference type="InterPro" id="IPR006260">
    <property type="entry name" value="TonB/TolA_C"/>
</dbReference>
<dbReference type="GO" id="GO:0015031">
    <property type="term" value="P:protein transport"/>
    <property type="evidence" value="ECO:0007669"/>
    <property type="project" value="UniProtKB-KW"/>
</dbReference>
<evidence type="ECO:0000256" key="10">
    <source>
        <dbReference type="SAM" id="SignalP"/>
    </source>
</evidence>
<dbReference type="RefSeq" id="WP_109656744.1">
    <property type="nucleotide sequence ID" value="NZ_CP029145.1"/>
</dbReference>
<dbReference type="PROSITE" id="PS52015">
    <property type="entry name" value="TONB_CTD"/>
    <property type="match status" value="1"/>
</dbReference>
<keyword evidence="4" id="KW-1003">Cell membrane</keyword>
<keyword evidence="10" id="KW-0732">Signal</keyword>
<dbReference type="InterPro" id="IPR051045">
    <property type="entry name" value="TonB-dependent_transducer"/>
</dbReference>
<evidence type="ECO:0000259" key="11">
    <source>
        <dbReference type="PROSITE" id="PS52015"/>
    </source>
</evidence>
<sequence length="264" mass="28198">MKNVLIGLLAAAWLLPRAPAHAQATAPGAALPLVGRSTGTTYRSPRFPGGPDSLQAALRRVLPPASPAFPGPLYLALELTGTGRPRNSYFLPAPVGAPALSRAGTQALLKRLEQLPAWQVAQDAPSQPGMRPDFIVLPLVLGAPAGAPALAYSDELPTFPLPAGAGQRPLAFNLLGLLQRQTRYPVDDIRRGNQGTVYAYFEVSETGAVEQRRIVGSVSRTLDAEVLRVLQLAPDALTPPRQQGRPVRVGYVLPFEFRVVSQVR</sequence>
<accession>A0A2Z3GY67</accession>
<evidence type="ECO:0000256" key="8">
    <source>
        <dbReference type="ARBA" id="ARBA00022989"/>
    </source>
</evidence>
<evidence type="ECO:0000256" key="2">
    <source>
        <dbReference type="ARBA" id="ARBA00006555"/>
    </source>
</evidence>
<keyword evidence="13" id="KW-1185">Reference proteome</keyword>
<proteinExistence type="inferred from homology"/>
<dbReference type="GO" id="GO:0098797">
    <property type="term" value="C:plasma membrane protein complex"/>
    <property type="evidence" value="ECO:0007669"/>
    <property type="project" value="TreeGrafter"/>
</dbReference>
<evidence type="ECO:0000313" key="12">
    <source>
        <dbReference type="EMBL" id="AWM33690.1"/>
    </source>
</evidence>
<dbReference type="InterPro" id="IPR037682">
    <property type="entry name" value="TonB_C"/>
</dbReference>
<keyword evidence="8" id="KW-1133">Transmembrane helix</keyword>
<evidence type="ECO:0000313" key="13">
    <source>
        <dbReference type="Proteomes" id="UP000245999"/>
    </source>
</evidence>
<evidence type="ECO:0000256" key="5">
    <source>
        <dbReference type="ARBA" id="ARBA00022519"/>
    </source>
</evidence>
<protein>
    <recommendedName>
        <fullName evidence="11">TonB C-terminal domain-containing protein</fullName>
    </recommendedName>
</protein>